<dbReference type="RefSeq" id="WP_084067357.1">
    <property type="nucleotide sequence ID" value="NZ_FWXY01000004.1"/>
</dbReference>
<dbReference type="SUPFAM" id="SSF88723">
    <property type="entry name" value="PIN domain-like"/>
    <property type="match status" value="1"/>
</dbReference>
<dbReference type="InterPro" id="IPR029060">
    <property type="entry name" value="PIN-like_dom_sf"/>
</dbReference>
<dbReference type="STRING" id="1121400.SAMN02746065_104132"/>
<evidence type="ECO:0000313" key="2">
    <source>
        <dbReference type="Proteomes" id="UP000192418"/>
    </source>
</evidence>
<dbReference type="EMBL" id="FWXY01000004">
    <property type="protein sequence ID" value="SMC55813.1"/>
    <property type="molecule type" value="Genomic_DNA"/>
</dbReference>
<keyword evidence="2" id="KW-1185">Reference proteome</keyword>
<gene>
    <name evidence="1" type="ORF">SAMN02746065_104132</name>
</gene>
<evidence type="ECO:0000313" key="1">
    <source>
        <dbReference type="EMBL" id="SMC55813.1"/>
    </source>
</evidence>
<dbReference type="Proteomes" id="UP000192418">
    <property type="component" value="Unassembled WGS sequence"/>
</dbReference>
<dbReference type="OrthoDB" id="509251at2"/>
<name>A0A1W2A5F4_9BACT</name>
<reference evidence="1 2" key="1">
    <citation type="submission" date="2017-04" db="EMBL/GenBank/DDBJ databases">
        <authorList>
            <person name="Afonso C.L."/>
            <person name="Miller P.J."/>
            <person name="Scott M.A."/>
            <person name="Spackman E."/>
            <person name="Goraichik I."/>
            <person name="Dimitrov K.M."/>
            <person name="Suarez D.L."/>
            <person name="Swayne D.E."/>
        </authorList>
    </citation>
    <scope>NUCLEOTIDE SEQUENCE [LARGE SCALE GENOMIC DNA]</scope>
    <source>
        <strain evidence="1 2">DSM 3385</strain>
    </source>
</reference>
<dbReference type="AlphaFoldDB" id="A0A1W2A5F4"/>
<organism evidence="1 2">
    <name type="scientific">Desulfocicer vacuolatum DSM 3385</name>
    <dbReference type="NCBI Taxonomy" id="1121400"/>
    <lineage>
        <taxon>Bacteria</taxon>
        <taxon>Pseudomonadati</taxon>
        <taxon>Thermodesulfobacteriota</taxon>
        <taxon>Desulfobacteria</taxon>
        <taxon>Desulfobacterales</taxon>
        <taxon>Desulfobacteraceae</taxon>
        <taxon>Desulfocicer</taxon>
    </lineage>
</organism>
<sequence length="184" mass="22011">MAHYVRIDRLPDLKNKKVLFDTNIWIYIFCEIGEYNKFFVHTYSKAFYILLRSENTIYTDLTILSEFINRYLKIACSNYLKRENLSSINYKRDYRITEDYKEAWATVCDIVRQKILSNSHIVNTNYDQTSMANLLQEDQFGTDFNDNHIVNLCQVEDMFLMTNDADFKHSNLNVITENNAYWRS</sequence>
<proteinExistence type="predicted"/>
<protein>
    <submittedName>
        <fullName evidence="1">PIN domain-containing protein</fullName>
    </submittedName>
</protein>
<accession>A0A1W2A5F4</accession>